<dbReference type="Proteomes" id="UP001235939">
    <property type="component" value="Chromosome 10"/>
</dbReference>
<evidence type="ECO:0000313" key="3">
    <source>
        <dbReference type="Proteomes" id="UP001235939"/>
    </source>
</evidence>
<evidence type="ECO:0000313" key="2">
    <source>
        <dbReference type="EMBL" id="UYV72688.1"/>
    </source>
</evidence>
<dbReference type="Gene3D" id="3.90.830.10">
    <property type="entry name" value="Syntaxin Binding Protein 1, Chain A, domain 2"/>
    <property type="match status" value="1"/>
</dbReference>
<dbReference type="EMBL" id="CP092872">
    <property type="protein sequence ID" value="UYV72688.1"/>
    <property type="molecule type" value="Genomic_DNA"/>
</dbReference>
<dbReference type="InterPro" id="IPR027482">
    <property type="entry name" value="Sec1-like_dom2"/>
</dbReference>
<dbReference type="PANTHER" id="PTHR11679">
    <property type="entry name" value="VESICLE PROTEIN SORTING-ASSOCIATED"/>
    <property type="match status" value="1"/>
</dbReference>
<name>A0ABY6KYC7_9ARAC</name>
<dbReference type="Gene3D" id="1.25.40.60">
    <property type="match status" value="1"/>
</dbReference>
<dbReference type="SUPFAM" id="SSF56815">
    <property type="entry name" value="Sec1/munc18-like (SM) proteins"/>
    <property type="match status" value="1"/>
</dbReference>
<dbReference type="InterPro" id="IPR001619">
    <property type="entry name" value="Sec1-like"/>
</dbReference>
<gene>
    <name evidence="2" type="ORF">LAZ67_10000307</name>
</gene>
<evidence type="ECO:0000256" key="1">
    <source>
        <dbReference type="ARBA" id="ARBA00009884"/>
    </source>
</evidence>
<organism evidence="2 3">
    <name type="scientific">Cordylochernes scorpioides</name>
    <dbReference type="NCBI Taxonomy" id="51811"/>
    <lineage>
        <taxon>Eukaryota</taxon>
        <taxon>Metazoa</taxon>
        <taxon>Ecdysozoa</taxon>
        <taxon>Arthropoda</taxon>
        <taxon>Chelicerata</taxon>
        <taxon>Arachnida</taxon>
        <taxon>Pseudoscorpiones</taxon>
        <taxon>Cheliferoidea</taxon>
        <taxon>Chernetidae</taxon>
        <taxon>Cordylochernes</taxon>
    </lineage>
</organism>
<proteinExistence type="inferred from homology"/>
<dbReference type="PIRSF" id="PIRSF005715">
    <property type="entry name" value="VPS45_Sec1"/>
    <property type="match status" value="1"/>
</dbReference>
<dbReference type="Pfam" id="PF00995">
    <property type="entry name" value="Sec1"/>
    <property type="match status" value="1"/>
</dbReference>
<dbReference type="InterPro" id="IPR043127">
    <property type="entry name" value="Sec-1-like_dom3a"/>
</dbReference>
<dbReference type="Gene3D" id="3.40.50.1910">
    <property type="match status" value="1"/>
</dbReference>
<comment type="similarity">
    <text evidence="1">Belongs to the STXBP/unc-18/SEC1 family.</text>
</comment>
<accession>A0ABY6KYC7</accession>
<dbReference type="InterPro" id="IPR036045">
    <property type="entry name" value="Sec1-like_sf"/>
</dbReference>
<protein>
    <submittedName>
        <fullName evidence="2">VPS45</fullName>
    </submittedName>
</protein>
<sequence length="449" mass="51163">MWKCQEFYADYIPNGPHLFSLNIVGCSQRNTWVPHHLSRVTQGLAAVLLSLKKCPVIRYQSFSETSRRLAESIRQIITKEASLFDFPRQDSVPVLLILERRADPVTPLLNQWIYQAMVHELLGISNNRVSLSSVPGVPKELREVVLSPDHDDFYLNNMYLNYGEIGVNLKELVEVFQKKTKSQQKVESIADMKAFVENYPQFKRMSGTVSKHVTVVGELSRLVGAHKLLEVSETEQELACQSDHSDSLKKVRKLLSDPNIRDLDALRLVMLYCLRYEKHSSNDMSGLLDALRKRGLPDKMIKSVNLLLEYGGSKHRTTELFSSDHVRAMTQRVFKGLKGVENVYTQHEPVIKEVLEDLLKGRLREQLYPYLGSVQPHRLQEVIVFVIGGVTYEESLTVLNLRKQIPGSKIYLGGTSIHNFKSFLEELFAWNYDTYSGCSTPRSSSGSSK</sequence>
<keyword evidence="3" id="KW-1185">Reference proteome</keyword>
<reference evidence="2 3" key="1">
    <citation type="submission" date="2022-01" db="EMBL/GenBank/DDBJ databases">
        <title>A chromosomal length assembly of Cordylochernes scorpioides.</title>
        <authorList>
            <person name="Zeh D."/>
            <person name="Zeh J."/>
        </authorList>
    </citation>
    <scope>NUCLEOTIDE SEQUENCE [LARGE SCALE GENOMIC DNA]</scope>
    <source>
        <strain evidence="2">IN4F17</strain>
        <tissue evidence="2">Whole Body</tissue>
    </source>
</reference>